<feature type="domain" description="Yeast cell wall synthesis Kre9/Knh1-like N-terminal" evidence="4">
    <location>
        <begin position="28"/>
        <end position="127"/>
    </location>
</feature>
<dbReference type="RefSeq" id="XP_007297002.1">
    <property type="nucleotide sequence ID" value="XM_007296940.1"/>
</dbReference>
<feature type="chain" id="PRO_5003855180" evidence="2">
    <location>
        <begin position="22"/>
        <end position="265"/>
    </location>
</feature>
<organism evidence="5 6">
    <name type="scientific">Marssonina brunnea f. sp. multigermtubi (strain MB_m1)</name>
    <name type="common">Marssonina leaf spot fungus</name>
    <dbReference type="NCBI Taxonomy" id="1072389"/>
    <lineage>
        <taxon>Eukaryota</taxon>
        <taxon>Fungi</taxon>
        <taxon>Dikarya</taxon>
        <taxon>Ascomycota</taxon>
        <taxon>Pezizomycotina</taxon>
        <taxon>Leotiomycetes</taxon>
        <taxon>Helotiales</taxon>
        <taxon>Drepanopezizaceae</taxon>
        <taxon>Drepanopeziza</taxon>
    </lineage>
</organism>
<dbReference type="Pfam" id="PF10342">
    <property type="entry name" value="Kre9_KNH"/>
    <property type="match status" value="1"/>
</dbReference>
<keyword evidence="1 2" id="KW-0732">Signal</keyword>
<dbReference type="STRING" id="1072389.K1XKA5"/>
<dbReference type="OrthoDB" id="2432613at2759"/>
<dbReference type="GO" id="GO:0006078">
    <property type="term" value="P:(1-&gt;6)-beta-D-glucan biosynthetic process"/>
    <property type="evidence" value="ECO:0007669"/>
    <property type="project" value="InterPro"/>
</dbReference>
<dbReference type="GO" id="GO:0031505">
    <property type="term" value="P:fungal-type cell wall organization"/>
    <property type="evidence" value="ECO:0007669"/>
    <property type="project" value="TreeGrafter"/>
</dbReference>
<evidence type="ECO:0000256" key="1">
    <source>
        <dbReference type="ARBA" id="ARBA00022729"/>
    </source>
</evidence>
<name>K1XKA5_MARBU</name>
<reference evidence="5 6" key="1">
    <citation type="journal article" date="2012" name="BMC Genomics">
        <title>Sequencing the genome of Marssonina brunnea reveals fungus-poplar co-evolution.</title>
        <authorList>
            <person name="Zhu S."/>
            <person name="Cao Y.-Z."/>
            <person name="Jiang C."/>
            <person name="Tan B.-Y."/>
            <person name="Wang Z."/>
            <person name="Feng S."/>
            <person name="Zhang L."/>
            <person name="Su X.-H."/>
            <person name="Brejova B."/>
            <person name="Vinar T."/>
            <person name="Xu M."/>
            <person name="Wang M.-X."/>
            <person name="Zhang S.-G."/>
            <person name="Huang M.-R."/>
            <person name="Wu R."/>
            <person name="Zhou Y."/>
        </authorList>
    </citation>
    <scope>NUCLEOTIDE SEQUENCE [LARGE SCALE GENOMIC DNA]</scope>
    <source>
        <strain evidence="5 6">MB_m1</strain>
    </source>
</reference>
<dbReference type="KEGG" id="mbe:MBM_09113"/>
<dbReference type="AlphaFoldDB" id="K1XKA5"/>
<evidence type="ECO:0000313" key="6">
    <source>
        <dbReference type="Proteomes" id="UP000006753"/>
    </source>
</evidence>
<sequence>MRLSYGLIFLALAINLPWVAADVKFTVPAAGASIPGGTAFTVAWADSGNAPALADLTSYTLFLFSGSNAVPAQLLNLKAATFAAGNTISVIVPVGTGATGTNVYFLGMLSVATAGGTVWNYSNRFTLTGMTGTFSATVMANNKLVTGTTGPDTVNAVVSAAAVGSTAAAVGAIGDPWAVPYNLQIGLTKYAPMQSVPPTAIVTTNTKPLWPTSAVQFATTFLPIPSEVTTLTQSMTWSVSSRVNTAPAAAMPTDDMQKFLARWKD</sequence>
<evidence type="ECO:0000313" key="5">
    <source>
        <dbReference type="EMBL" id="EKD12884.1"/>
    </source>
</evidence>
<dbReference type="FunCoup" id="K1XKA5">
    <property type="interactions" value="29"/>
</dbReference>
<evidence type="ECO:0000259" key="4">
    <source>
        <dbReference type="Pfam" id="PF10342"/>
    </source>
</evidence>
<evidence type="ECO:0000259" key="3">
    <source>
        <dbReference type="Pfam" id="PF05390"/>
    </source>
</evidence>
<proteinExistence type="predicted"/>
<feature type="domain" description="Yeast cell wall synthesis Kre9/Knh1 C-terminal" evidence="3">
    <location>
        <begin position="177"/>
        <end position="255"/>
    </location>
</feature>
<dbReference type="InParanoid" id="K1XKA5"/>
<feature type="signal peptide" evidence="2">
    <location>
        <begin position="1"/>
        <end position="21"/>
    </location>
</feature>
<accession>K1XKA5</accession>
<dbReference type="InterPro" id="IPR045328">
    <property type="entry name" value="Kre9/Knh1"/>
</dbReference>
<dbReference type="eggNOG" id="ENOG502S28F">
    <property type="taxonomic scope" value="Eukaryota"/>
</dbReference>
<dbReference type="InterPro" id="IPR008659">
    <property type="entry name" value="Kre9/Knh1_C"/>
</dbReference>
<dbReference type="HOGENOM" id="CLU_063732_0_0_1"/>
<dbReference type="GO" id="GO:0005576">
    <property type="term" value="C:extracellular region"/>
    <property type="evidence" value="ECO:0007669"/>
    <property type="project" value="TreeGrafter"/>
</dbReference>
<dbReference type="Proteomes" id="UP000006753">
    <property type="component" value="Unassembled WGS sequence"/>
</dbReference>
<dbReference type="InterPro" id="IPR018466">
    <property type="entry name" value="Kre9/Knh1-like_N"/>
</dbReference>
<keyword evidence="6" id="KW-1185">Reference proteome</keyword>
<evidence type="ECO:0000256" key="2">
    <source>
        <dbReference type="SAM" id="SignalP"/>
    </source>
</evidence>
<dbReference type="OMA" id="PEAFAIN"/>
<protein>
    <submittedName>
        <fullName evidence="5">Putative beta-1,6-glucan boisynthesis protein (Knh1)</fullName>
    </submittedName>
</protein>
<dbReference type="GeneID" id="18765048"/>
<dbReference type="PANTHER" id="PTHR28154">
    <property type="entry name" value="CELL WALL SYNTHESIS PROTEIN KNH1-RELATED"/>
    <property type="match status" value="1"/>
</dbReference>
<gene>
    <name evidence="5" type="ORF">MBM_09113</name>
</gene>
<dbReference type="GO" id="GO:0042546">
    <property type="term" value="P:cell wall biogenesis"/>
    <property type="evidence" value="ECO:0007669"/>
    <property type="project" value="InterPro"/>
</dbReference>
<dbReference type="EMBL" id="JH921454">
    <property type="protein sequence ID" value="EKD12884.1"/>
    <property type="molecule type" value="Genomic_DNA"/>
</dbReference>
<dbReference type="PANTHER" id="PTHR28154:SF1">
    <property type="entry name" value="CELL WALL SYNTHESIS PROTEIN KNH1-RELATED"/>
    <property type="match status" value="1"/>
</dbReference>
<dbReference type="Pfam" id="PF05390">
    <property type="entry name" value="Kre9_KNH1_C"/>
    <property type="match status" value="1"/>
</dbReference>